<dbReference type="PROSITE" id="PS51352">
    <property type="entry name" value="THIOREDOXIN_2"/>
    <property type="match status" value="1"/>
</dbReference>
<dbReference type="CDD" id="cd03012">
    <property type="entry name" value="TlpA_like_DipZ_like"/>
    <property type="match status" value="1"/>
</dbReference>
<accession>A0ABV7UFA7</accession>
<proteinExistence type="predicted"/>
<keyword evidence="2" id="KW-1003">Cell membrane</keyword>
<dbReference type="PANTHER" id="PTHR42852:SF13">
    <property type="entry name" value="PROTEIN DIPZ"/>
    <property type="match status" value="1"/>
</dbReference>
<dbReference type="Gene3D" id="2.60.120.260">
    <property type="entry name" value="Galactose-binding domain-like"/>
    <property type="match status" value="1"/>
</dbReference>
<dbReference type="InterPro" id="IPR050553">
    <property type="entry name" value="Thioredoxin_ResA/DsbE_sf"/>
</dbReference>
<evidence type="ECO:0000256" key="1">
    <source>
        <dbReference type="ARBA" id="ARBA00004651"/>
    </source>
</evidence>
<dbReference type="InterPro" id="IPR013740">
    <property type="entry name" value="Redoxin"/>
</dbReference>
<name>A0ABV7UFA7_9HYPH</name>
<dbReference type="InterPro" id="IPR003834">
    <property type="entry name" value="Cyt_c_assmbl_TM_dom"/>
</dbReference>
<evidence type="ECO:0000256" key="6">
    <source>
        <dbReference type="ARBA" id="ARBA00023136"/>
    </source>
</evidence>
<dbReference type="Proteomes" id="UP001595704">
    <property type="component" value="Unassembled WGS sequence"/>
</dbReference>
<comment type="subcellular location">
    <subcellularLocation>
        <location evidence="1">Cell membrane</location>
        <topology evidence="1">Multi-pass membrane protein</topology>
    </subcellularLocation>
</comment>
<dbReference type="Pfam" id="PF08534">
    <property type="entry name" value="Redoxin"/>
    <property type="match status" value="1"/>
</dbReference>
<keyword evidence="6 8" id="KW-0472">Membrane</keyword>
<dbReference type="Pfam" id="PF02683">
    <property type="entry name" value="DsbD_TM"/>
    <property type="match status" value="1"/>
</dbReference>
<organism evidence="10 11">
    <name type="scientific">Camelimonas fluminis</name>
    <dbReference type="NCBI Taxonomy" id="1576911"/>
    <lineage>
        <taxon>Bacteria</taxon>
        <taxon>Pseudomonadati</taxon>
        <taxon>Pseudomonadota</taxon>
        <taxon>Alphaproteobacteria</taxon>
        <taxon>Hyphomicrobiales</taxon>
        <taxon>Chelatococcaceae</taxon>
        <taxon>Camelimonas</taxon>
    </lineage>
</organism>
<evidence type="ECO:0000256" key="4">
    <source>
        <dbReference type="ARBA" id="ARBA00022748"/>
    </source>
</evidence>
<dbReference type="InterPro" id="IPR013766">
    <property type="entry name" value="Thioredoxin_domain"/>
</dbReference>
<dbReference type="PANTHER" id="PTHR42852">
    <property type="entry name" value="THIOL:DISULFIDE INTERCHANGE PROTEIN DSBE"/>
    <property type="match status" value="1"/>
</dbReference>
<comment type="caution">
    <text evidence="10">The sequence shown here is derived from an EMBL/GenBank/DDBJ whole genome shotgun (WGS) entry which is preliminary data.</text>
</comment>
<dbReference type="InterPro" id="IPR041017">
    <property type="entry name" value="Thioredoxin_10"/>
</dbReference>
<feature type="transmembrane region" description="Helical" evidence="8">
    <location>
        <begin position="155"/>
        <end position="178"/>
    </location>
</feature>
<feature type="transmembrane region" description="Helical" evidence="8">
    <location>
        <begin position="41"/>
        <end position="65"/>
    </location>
</feature>
<keyword evidence="4" id="KW-0201">Cytochrome c-type biogenesis</keyword>
<evidence type="ECO:0000259" key="9">
    <source>
        <dbReference type="PROSITE" id="PS51352"/>
    </source>
</evidence>
<dbReference type="InterPro" id="IPR036249">
    <property type="entry name" value="Thioredoxin-like_sf"/>
</dbReference>
<feature type="transmembrane region" description="Helical" evidence="8">
    <location>
        <begin position="115"/>
        <end position="135"/>
    </location>
</feature>
<dbReference type="Gene3D" id="3.40.30.10">
    <property type="entry name" value="Glutaredoxin"/>
    <property type="match status" value="1"/>
</dbReference>
<dbReference type="SUPFAM" id="SSF52833">
    <property type="entry name" value="Thioredoxin-like"/>
    <property type="match status" value="1"/>
</dbReference>
<evidence type="ECO:0000256" key="2">
    <source>
        <dbReference type="ARBA" id="ARBA00022475"/>
    </source>
</evidence>
<dbReference type="EMBL" id="JBHRYC010000030">
    <property type="protein sequence ID" value="MFC3637188.1"/>
    <property type="molecule type" value="Genomic_DNA"/>
</dbReference>
<sequence length="599" mass="62636">MTTLLIIAFLGGVLTIVSPCILPILPFVFARAGQPFLRSTLPMLAGMAITFAAVASLAAIGGAWAVRANEYGRIVAMALLAAFGLSLLSPRLAAFATRPVVRLGERLLNRSGAGGGSGVAGSLALGVATGLLWAPCAGPILGLLLTGAALNGANVSTTLLLLAYAAGAATSIALALLAGGRIFDRLKRSPAVTERVRQGLGVAVLAGVAAIALGLDTGLLSRLSYTSTATLEQAVVDRIRSRPPDSVVRTTYPDRNASKTAATTAPGAASPFRSSLPDLGPAPTIAGATDWLNAPPLTSEQLRGKVVLVDFWTYSCINCIRTMPYLRAWAAKYRDQGLVVLGVHTPEFAFEKNLANVRKAIGDFGVVYPVAVDNDYAIWRAFSNEYWPAHYLIDASGRIRYRHFGEGQYAETEQAIQNLLREAGASGVAMAAGAPAAPAGAGAEAAPDVGNLRSHETYLGYKRAENFASAGGLTADASRLYEAPQPETNQWGLAGAWTVGPEHARLDASGGAISYRFNARDLHLVLGPGPAGKPVRFVVTIDGKAPGDSHGVDIDAAGAGTVTENRLYQLVRQKGQVTPRTFEIRFLDPGVEAYAFTFG</sequence>
<protein>
    <submittedName>
        <fullName evidence="10">Cytochrome c biogenesis protein DipZ</fullName>
    </submittedName>
</protein>
<feature type="region of interest" description="Disordered" evidence="7">
    <location>
        <begin position="250"/>
        <end position="273"/>
    </location>
</feature>
<evidence type="ECO:0000256" key="7">
    <source>
        <dbReference type="SAM" id="MobiDB-lite"/>
    </source>
</evidence>
<feature type="compositionally biased region" description="Low complexity" evidence="7">
    <location>
        <begin position="258"/>
        <end position="271"/>
    </location>
</feature>
<keyword evidence="11" id="KW-1185">Reference proteome</keyword>
<feature type="transmembrane region" description="Helical" evidence="8">
    <location>
        <begin position="71"/>
        <end position="94"/>
    </location>
</feature>
<feature type="transmembrane region" description="Helical" evidence="8">
    <location>
        <begin position="6"/>
        <end position="29"/>
    </location>
</feature>
<gene>
    <name evidence="10" type="ORF">ACFONL_07300</name>
</gene>
<keyword evidence="5 8" id="KW-1133">Transmembrane helix</keyword>
<evidence type="ECO:0000313" key="10">
    <source>
        <dbReference type="EMBL" id="MFC3637188.1"/>
    </source>
</evidence>
<evidence type="ECO:0000256" key="3">
    <source>
        <dbReference type="ARBA" id="ARBA00022692"/>
    </source>
</evidence>
<keyword evidence="3 8" id="KW-0812">Transmembrane</keyword>
<evidence type="ECO:0000256" key="5">
    <source>
        <dbReference type="ARBA" id="ARBA00022989"/>
    </source>
</evidence>
<feature type="domain" description="Thioredoxin" evidence="9">
    <location>
        <begin position="270"/>
        <end position="421"/>
    </location>
</feature>
<evidence type="ECO:0000313" key="11">
    <source>
        <dbReference type="Proteomes" id="UP001595704"/>
    </source>
</evidence>
<dbReference type="RefSeq" id="WP_191320055.1">
    <property type="nucleotide sequence ID" value="NZ_BNCG01000013.1"/>
</dbReference>
<dbReference type="Pfam" id="PF17991">
    <property type="entry name" value="Thioredoxin_10"/>
    <property type="match status" value="1"/>
</dbReference>
<reference evidence="11" key="1">
    <citation type="journal article" date="2019" name="Int. J. Syst. Evol. Microbiol.">
        <title>The Global Catalogue of Microorganisms (GCM) 10K type strain sequencing project: providing services to taxonomists for standard genome sequencing and annotation.</title>
        <authorList>
            <consortium name="The Broad Institute Genomics Platform"/>
            <consortium name="The Broad Institute Genome Sequencing Center for Infectious Disease"/>
            <person name="Wu L."/>
            <person name="Ma J."/>
        </authorList>
    </citation>
    <scope>NUCLEOTIDE SEQUENCE [LARGE SCALE GENOMIC DNA]</scope>
    <source>
        <strain evidence="11">KCTC 42282</strain>
    </source>
</reference>
<evidence type="ECO:0000256" key="8">
    <source>
        <dbReference type="SAM" id="Phobius"/>
    </source>
</evidence>